<dbReference type="InterPro" id="IPR011006">
    <property type="entry name" value="CheY-like_superfamily"/>
</dbReference>
<evidence type="ECO:0000256" key="5">
    <source>
        <dbReference type="ARBA" id="ARBA00023163"/>
    </source>
</evidence>
<evidence type="ECO:0000313" key="9">
    <source>
        <dbReference type="EMBL" id="GAA5050323.1"/>
    </source>
</evidence>
<dbReference type="GO" id="GO:0005829">
    <property type="term" value="C:cytosol"/>
    <property type="evidence" value="ECO:0007669"/>
    <property type="project" value="TreeGrafter"/>
</dbReference>
<evidence type="ECO:0000256" key="3">
    <source>
        <dbReference type="ARBA" id="ARBA00023015"/>
    </source>
</evidence>
<feature type="compositionally biased region" description="Basic and acidic residues" evidence="7">
    <location>
        <begin position="177"/>
        <end position="188"/>
    </location>
</feature>
<dbReference type="Gene3D" id="3.40.50.2300">
    <property type="match status" value="1"/>
</dbReference>
<keyword evidence="5" id="KW-0804">Transcription</keyword>
<dbReference type="PROSITE" id="PS50110">
    <property type="entry name" value="RESPONSE_REGULATORY"/>
    <property type="match status" value="1"/>
</dbReference>
<dbReference type="GeneID" id="68616154"/>
<evidence type="ECO:0000259" key="8">
    <source>
        <dbReference type="PROSITE" id="PS50110"/>
    </source>
</evidence>
<feature type="compositionally biased region" description="Polar residues" evidence="7">
    <location>
        <begin position="193"/>
        <end position="207"/>
    </location>
</feature>
<keyword evidence="2" id="KW-0902">Two-component regulatory system</keyword>
<dbReference type="Proteomes" id="UP001501729">
    <property type="component" value="Unassembled WGS sequence"/>
</dbReference>
<dbReference type="SMART" id="SM00448">
    <property type="entry name" value="REC"/>
    <property type="match status" value="1"/>
</dbReference>
<dbReference type="GO" id="GO:0000976">
    <property type="term" value="F:transcription cis-regulatory region binding"/>
    <property type="evidence" value="ECO:0007669"/>
    <property type="project" value="TreeGrafter"/>
</dbReference>
<gene>
    <name evidence="9" type="ORF">GCM10025751_24270</name>
</gene>
<protein>
    <submittedName>
        <fullName evidence="9">Response regulator</fullName>
    </submittedName>
</protein>
<dbReference type="AlphaFoldDB" id="A0AAV3UH42"/>
<dbReference type="EMBL" id="BAABKX010000008">
    <property type="protein sequence ID" value="GAA5050323.1"/>
    <property type="molecule type" value="Genomic_DNA"/>
</dbReference>
<dbReference type="GO" id="GO:0000156">
    <property type="term" value="F:phosphorelay response regulator activity"/>
    <property type="evidence" value="ECO:0007669"/>
    <property type="project" value="TreeGrafter"/>
</dbReference>
<feature type="region of interest" description="Disordered" evidence="7">
    <location>
        <begin position="174"/>
        <end position="207"/>
    </location>
</feature>
<dbReference type="InterPro" id="IPR013971">
    <property type="entry name" value="HalX_domain"/>
</dbReference>
<accession>A0AAV3UH42</accession>
<evidence type="ECO:0000256" key="4">
    <source>
        <dbReference type="ARBA" id="ARBA00023125"/>
    </source>
</evidence>
<name>A0AAV3UH42_9EURY</name>
<dbReference type="PANTHER" id="PTHR48111:SF1">
    <property type="entry name" value="TWO-COMPONENT RESPONSE REGULATOR ORR33"/>
    <property type="match status" value="1"/>
</dbReference>
<dbReference type="RefSeq" id="WP_227777567.1">
    <property type="nucleotide sequence ID" value="NZ_BAABKX010000008.1"/>
</dbReference>
<proteinExistence type="predicted"/>
<keyword evidence="3" id="KW-0805">Transcription regulation</keyword>
<keyword evidence="10" id="KW-1185">Reference proteome</keyword>
<keyword evidence="1 6" id="KW-0597">Phosphoprotein</keyword>
<organism evidence="9 10">
    <name type="scientific">Haladaptatus pallidirubidus</name>
    <dbReference type="NCBI Taxonomy" id="1008152"/>
    <lineage>
        <taxon>Archaea</taxon>
        <taxon>Methanobacteriati</taxon>
        <taxon>Methanobacteriota</taxon>
        <taxon>Stenosarchaea group</taxon>
        <taxon>Halobacteria</taxon>
        <taxon>Halobacteriales</taxon>
        <taxon>Haladaptataceae</taxon>
        <taxon>Haladaptatus</taxon>
    </lineage>
</organism>
<evidence type="ECO:0000256" key="2">
    <source>
        <dbReference type="ARBA" id="ARBA00023012"/>
    </source>
</evidence>
<sequence length="207" mass="23532">MSDVPTVLIVDDEHAITNLHARWLEDSYNIKKAYNGTEALEQIDEAVDIVLLDRRMPDHSGKEVLEEIRNRELDCRVAMVTAVEPDFDILELGFDDYICKPVSDPEQLHTIVSSLEIRSTYDSQLQEMLALSTKKAALENRKKADELAEHREYSNLKTKLASLRDNLSKTVEGLDNDDLRAEFQDRNTARSKLVQSSEQNNGSESPN</sequence>
<evidence type="ECO:0000256" key="1">
    <source>
        <dbReference type="ARBA" id="ARBA00022553"/>
    </source>
</evidence>
<reference evidence="9 10" key="1">
    <citation type="journal article" date="2019" name="Int. J. Syst. Evol. Microbiol.">
        <title>The Global Catalogue of Microorganisms (GCM) 10K type strain sequencing project: providing services to taxonomists for standard genome sequencing and annotation.</title>
        <authorList>
            <consortium name="The Broad Institute Genomics Platform"/>
            <consortium name="The Broad Institute Genome Sequencing Center for Infectious Disease"/>
            <person name="Wu L."/>
            <person name="Ma J."/>
        </authorList>
    </citation>
    <scope>NUCLEOTIDE SEQUENCE [LARGE SCALE GENOMIC DNA]</scope>
    <source>
        <strain evidence="9 10">JCM 17504</strain>
    </source>
</reference>
<dbReference type="GO" id="GO:0006355">
    <property type="term" value="P:regulation of DNA-templated transcription"/>
    <property type="evidence" value="ECO:0007669"/>
    <property type="project" value="TreeGrafter"/>
</dbReference>
<dbReference type="Pfam" id="PF00072">
    <property type="entry name" value="Response_reg"/>
    <property type="match status" value="1"/>
</dbReference>
<feature type="domain" description="Response regulatory" evidence="8">
    <location>
        <begin position="6"/>
        <end position="115"/>
    </location>
</feature>
<feature type="modified residue" description="4-aspartylphosphate" evidence="6">
    <location>
        <position position="53"/>
    </location>
</feature>
<dbReference type="InterPro" id="IPR039420">
    <property type="entry name" value="WalR-like"/>
</dbReference>
<evidence type="ECO:0000256" key="6">
    <source>
        <dbReference type="PROSITE-ProRule" id="PRU00169"/>
    </source>
</evidence>
<dbReference type="InterPro" id="IPR001789">
    <property type="entry name" value="Sig_transdc_resp-reg_receiver"/>
</dbReference>
<dbReference type="Pfam" id="PF08663">
    <property type="entry name" value="HalX"/>
    <property type="match status" value="1"/>
</dbReference>
<dbReference type="PANTHER" id="PTHR48111">
    <property type="entry name" value="REGULATOR OF RPOS"/>
    <property type="match status" value="1"/>
</dbReference>
<keyword evidence="4" id="KW-0238">DNA-binding</keyword>
<dbReference type="GO" id="GO:0032993">
    <property type="term" value="C:protein-DNA complex"/>
    <property type="evidence" value="ECO:0007669"/>
    <property type="project" value="TreeGrafter"/>
</dbReference>
<evidence type="ECO:0000313" key="10">
    <source>
        <dbReference type="Proteomes" id="UP001501729"/>
    </source>
</evidence>
<dbReference type="SUPFAM" id="SSF52172">
    <property type="entry name" value="CheY-like"/>
    <property type="match status" value="1"/>
</dbReference>
<comment type="caution">
    <text evidence="9">The sequence shown here is derived from an EMBL/GenBank/DDBJ whole genome shotgun (WGS) entry which is preliminary data.</text>
</comment>
<dbReference type="CDD" id="cd17574">
    <property type="entry name" value="REC_OmpR"/>
    <property type="match status" value="1"/>
</dbReference>
<evidence type="ECO:0000256" key="7">
    <source>
        <dbReference type="SAM" id="MobiDB-lite"/>
    </source>
</evidence>